<evidence type="ECO:0000313" key="2">
    <source>
        <dbReference type="Proteomes" id="UP000238479"/>
    </source>
</evidence>
<reference evidence="1 2" key="1">
    <citation type="journal article" date="2018" name="Nat. Genet.">
        <title>The Rosa genome provides new insights in the design of modern roses.</title>
        <authorList>
            <person name="Bendahmane M."/>
        </authorList>
    </citation>
    <scope>NUCLEOTIDE SEQUENCE [LARGE SCALE GENOMIC DNA]</scope>
    <source>
        <strain evidence="2">cv. Old Blush</strain>
    </source>
</reference>
<dbReference type="Proteomes" id="UP000238479">
    <property type="component" value="Chromosome 1"/>
</dbReference>
<proteinExistence type="predicted"/>
<keyword evidence="2" id="KW-1185">Reference proteome</keyword>
<evidence type="ECO:0000313" key="1">
    <source>
        <dbReference type="EMBL" id="PRQ54601.1"/>
    </source>
</evidence>
<dbReference type="Gramene" id="PRQ54601">
    <property type="protein sequence ID" value="PRQ54601"/>
    <property type="gene ID" value="RchiOBHm_Chr1g0315501"/>
</dbReference>
<protein>
    <submittedName>
        <fullName evidence="1">Uncharacterized protein</fullName>
    </submittedName>
</protein>
<sequence length="111" mass="12888">MLVRARCSQVCCHFVFHSLLIIQINQCEREASEHRKSLDYRIHNHCSKGIPSRITIICFTRFLIYTQNDVGRKPPDSNCLKFLTKTTQVEESAGLFSFVLLVRKLDLGKQF</sequence>
<gene>
    <name evidence="1" type="ORF">RchiOBHm_Chr1g0315501</name>
</gene>
<dbReference type="EMBL" id="PDCK01000039">
    <property type="protein sequence ID" value="PRQ54601.1"/>
    <property type="molecule type" value="Genomic_DNA"/>
</dbReference>
<organism evidence="1 2">
    <name type="scientific">Rosa chinensis</name>
    <name type="common">China rose</name>
    <dbReference type="NCBI Taxonomy" id="74649"/>
    <lineage>
        <taxon>Eukaryota</taxon>
        <taxon>Viridiplantae</taxon>
        <taxon>Streptophyta</taxon>
        <taxon>Embryophyta</taxon>
        <taxon>Tracheophyta</taxon>
        <taxon>Spermatophyta</taxon>
        <taxon>Magnoliopsida</taxon>
        <taxon>eudicotyledons</taxon>
        <taxon>Gunneridae</taxon>
        <taxon>Pentapetalae</taxon>
        <taxon>rosids</taxon>
        <taxon>fabids</taxon>
        <taxon>Rosales</taxon>
        <taxon>Rosaceae</taxon>
        <taxon>Rosoideae</taxon>
        <taxon>Rosoideae incertae sedis</taxon>
        <taxon>Rosa</taxon>
    </lineage>
</organism>
<name>A0A2P6S7D8_ROSCH</name>
<accession>A0A2P6S7D8</accession>
<comment type="caution">
    <text evidence="1">The sequence shown here is derived from an EMBL/GenBank/DDBJ whole genome shotgun (WGS) entry which is preliminary data.</text>
</comment>
<dbReference type="AlphaFoldDB" id="A0A2P6S7D8"/>